<dbReference type="InterPro" id="IPR005846">
    <property type="entry name" value="A-D-PHexomutase_a/b/a-III"/>
</dbReference>
<dbReference type="InterPro" id="IPR029044">
    <property type="entry name" value="Nucleotide-diphossugar_trans"/>
</dbReference>
<dbReference type="InterPro" id="IPR005835">
    <property type="entry name" value="NTP_transferase_dom"/>
</dbReference>
<dbReference type="EMBL" id="LYXE01000182">
    <property type="protein sequence ID" value="PDV96770.1"/>
    <property type="molecule type" value="Genomic_DNA"/>
</dbReference>
<dbReference type="Gene3D" id="3.30.310.50">
    <property type="entry name" value="Alpha-D-phosphohexomutase, C-terminal domain"/>
    <property type="match status" value="1"/>
</dbReference>
<dbReference type="CDD" id="cd04181">
    <property type="entry name" value="NTP_transferase"/>
    <property type="match status" value="1"/>
</dbReference>
<dbReference type="Gene3D" id="3.90.550.10">
    <property type="entry name" value="Spore Coat Polysaccharide Biosynthesis Protein SpsA, Chain A"/>
    <property type="match status" value="1"/>
</dbReference>
<dbReference type="SUPFAM" id="SSF51161">
    <property type="entry name" value="Trimeric LpxA-like enzymes"/>
    <property type="match status" value="1"/>
</dbReference>
<evidence type="ECO:0000256" key="3">
    <source>
        <dbReference type="ARBA" id="ARBA00022679"/>
    </source>
</evidence>
<evidence type="ECO:0000259" key="4">
    <source>
        <dbReference type="Pfam" id="PF00483"/>
    </source>
</evidence>
<feature type="domain" description="Alpha-D-phosphohexomutase alpha/beta/alpha" evidence="7">
    <location>
        <begin position="643"/>
        <end position="748"/>
    </location>
</feature>
<dbReference type="InterPro" id="IPR036900">
    <property type="entry name" value="A-D-PHexomutase_C_sf"/>
</dbReference>
<dbReference type="Pfam" id="PF02879">
    <property type="entry name" value="PGM_PMM_II"/>
    <property type="match status" value="1"/>
</dbReference>
<dbReference type="Pfam" id="PF02878">
    <property type="entry name" value="PGM_PMM_I"/>
    <property type="match status" value="1"/>
</dbReference>
<feature type="domain" description="Alpha-D-phosphohexomutase alpha/beta/alpha" evidence="5">
    <location>
        <begin position="382"/>
        <end position="513"/>
    </location>
</feature>
<dbReference type="InterPro" id="IPR011004">
    <property type="entry name" value="Trimer_LpxA-like_sf"/>
</dbReference>
<dbReference type="GO" id="GO:0005975">
    <property type="term" value="P:carbohydrate metabolic process"/>
    <property type="evidence" value="ECO:0007669"/>
    <property type="project" value="InterPro"/>
</dbReference>
<comment type="similarity">
    <text evidence="1">Belongs to the phosphohexose mutase family.</text>
</comment>
<feature type="domain" description="Nucleotidyl transferase" evidence="4">
    <location>
        <begin position="2"/>
        <end position="230"/>
    </location>
</feature>
<dbReference type="Pfam" id="PF02880">
    <property type="entry name" value="PGM_PMM_III"/>
    <property type="match status" value="1"/>
</dbReference>
<dbReference type="PANTHER" id="PTHR22572">
    <property type="entry name" value="SUGAR-1-PHOSPHATE GUANYL TRANSFERASE"/>
    <property type="match status" value="1"/>
</dbReference>
<organism evidence="8 9">
    <name type="scientific">Candidatus Chloroploca asiatica</name>
    <dbReference type="NCBI Taxonomy" id="1506545"/>
    <lineage>
        <taxon>Bacteria</taxon>
        <taxon>Bacillati</taxon>
        <taxon>Chloroflexota</taxon>
        <taxon>Chloroflexia</taxon>
        <taxon>Chloroflexales</taxon>
        <taxon>Chloroflexineae</taxon>
        <taxon>Oscillochloridaceae</taxon>
        <taxon>Candidatus Chloroploca</taxon>
    </lineage>
</organism>
<dbReference type="SUPFAM" id="SSF53738">
    <property type="entry name" value="Phosphoglucomutase, first 3 domains"/>
    <property type="match status" value="3"/>
</dbReference>
<dbReference type="Gene3D" id="2.160.10.10">
    <property type="entry name" value="Hexapeptide repeat proteins"/>
    <property type="match status" value="1"/>
</dbReference>
<dbReference type="FunFam" id="3.90.550.10:FF:000013">
    <property type="entry name" value="mannose-1-phosphate guanyltransferase beta"/>
    <property type="match status" value="1"/>
</dbReference>
<evidence type="ECO:0000313" key="8">
    <source>
        <dbReference type="EMBL" id="PDV96770.1"/>
    </source>
</evidence>
<dbReference type="GO" id="GO:0016740">
    <property type="term" value="F:transferase activity"/>
    <property type="evidence" value="ECO:0007669"/>
    <property type="project" value="UniProtKB-KW"/>
</dbReference>
<keyword evidence="2" id="KW-0597">Phosphoprotein</keyword>
<protein>
    <submittedName>
        <fullName evidence="8">Nucleotidyl transferase</fullName>
    </submittedName>
</protein>
<keyword evidence="3 8" id="KW-0808">Transferase</keyword>
<dbReference type="InterPro" id="IPR005844">
    <property type="entry name" value="A-D-PHexomutase_a/b/a-I"/>
</dbReference>
<dbReference type="OrthoDB" id="9803871at2"/>
<feature type="domain" description="Alpha-D-phosphohexomutase alpha/beta/alpha" evidence="6">
    <location>
        <begin position="533"/>
        <end position="634"/>
    </location>
</feature>
<dbReference type="InterPro" id="IPR050486">
    <property type="entry name" value="Mannose-1P_guanyltransferase"/>
</dbReference>
<evidence type="ECO:0000256" key="2">
    <source>
        <dbReference type="ARBA" id="ARBA00022553"/>
    </source>
</evidence>
<dbReference type="RefSeq" id="WP_097655158.1">
    <property type="nucleotide sequence ID" value="NZ_LYXE01000182.1"/>
</dbReference>
<dbReference type="InterPro" id="IPR005845">
    <property type="entry name" value="A-D-PHexomutase_a/b/a-II"/>
</dbReference>
<sequence>MKAVVMAGGEGTRLRPLTINRPKPMVSLVDRPVIQHIIELLKIHGITDIIITVQYLANAIQDYYGDGSAYGVNITYSLEEMPLGTAGSVKHAEHLLDEPFLVISGDALTDFNLTKIIDHHFTTKSQATITLYRVDNPLDYGVVIIDEDGNVRQFLEKPSWGEVFSDTVNTGVYVLDPSVLAYIERGKPSDWSKDVFPHMIERGDRIQGFVTQGYWTDVGTIEEYMRACGDYLGGKVNLPRLGHNIGGDVWVDGDAEIAPDAQLHGPIYLGHGAKIKGGVIIHGPSVIRDYTIIDTRANIDRSIIWRNSYVGERAELRGAIVLRQSNIRQRAMLFEGVVIGDGVQIGAGAVIQPNVKIWPSKEVDEGATVSSSIIWGSQGRRVLFGRYGVTGLVNIEITPELCAKLGAAFGATLTRGSMVTINRDAHYTPRMLKRAIVAGLPSAGINVCDLQNVPIPVARYYTRAINASGGIHVRLSPYDNRVVEVKFFDEHGLDIASTVERKIENTFFREDFRRAYLDEIGRIRYGDAIASTYTSAFLKALRPDALEMIGRSFHLVIDYANTSASMVLSPMLRRYRVDSVELNVNPDEQMVFQTTAQFEAAVQRLTQITPIVGASMGVRLDSGGEKIFLVDDKGVRLHPLRALAAVTAMAMQAHGGGTVAVPVTAPRAFEKIAERYGGRILRTRATMGALMQTASQQPNLLMLGDGTGGYIFPAFYPITDGMFAIVKLMELLTLTEARLSAVLAELPPYYMAQSRVPCRWESKGKVMRILNEQYAERRAEQVDGIKIDLGNEWVLILPDPDGPFFHVIAEGYNEEQARVLVEKYTGLVTSLQ</sequence>
<proteinExistence type="inferred from homology"/>
<dbReference type="Proteomes" id="UP000220922">
    <property type="component" value="Unassembled WGS sequence"/>
</dbReference>
<accession>A0A2H3L3G5</accession>
<gene>
    <name evidence="8" type="ORF">A9Q02_05980</name>
</gene>
<dbReference type="CDD" id="cd05805">
    <property type="entry name" value="MPG1_transferase"/>
    <property type="match status" value="1"/>
</dbReference>
<name>A0A2H3L3G5_9CHLR</name>
<dbReference type="SUPFAM" id="SSF55957">
    <property type="entry name" value="Phosphoglucomutase, C-terminal domain"/>
    <property type="match status" value="1"/>
</dbReference>
<reference evidence="8 9" key="1">
    <citation type="submission" date="2016-05" db="EMBL/GenBank/DDBJ databases">
        <authorList>
            <person name="Lavstsen T."/>
            <person name="Jespersen J.S."/>
        </authorList>
    </citation>
    <scope>NUCLEOTIDE SEQUENCE [LARGE SCALE GENOMIC DNA]</scope>
    <source>
        <strain evidence="8 9">B7-9</strain>
    </source>
</reference>
<comment type="caution">
    <text evidence="8">The sequence shown here is derived from an EMBL/GenBank/DDBJ whole genome shotgun (WGS) entry which is preliminary data.</text>
</comment>
<evidence type="ECO:0000259" key="7">
    <source>
        <dbReference type="Pfam" id="PF02880"/>
    </source>
</evidence>
<dbReference type="SUPFAM" id="SSF53448">
    <property type="entry name" value="Nucleotide-diphospho-sugar transferases"/>
    <property type="match status" value="1"/>
</dbReference>
<evidence type="ECO:0000259" key="5">
    <source>
        <dbReference type="Pfam" id="PF02878"/>
    </source>
</evidence>
<evidence type="ECO:0000256" key="1">
    <source>
        <dbReference type="ARBA" id="ARBA00010231"/>
    </source>
</evidence>
<dbReference type="GO" id="GO:0016868">
    <property type="term" value="F:intramolecular phosphotransferase activity"/>
    <property type="evidence" value="ECO:0007669"/>
    <property type="project" value="InterPro"/>
</dbReference>
<evidence type="ECO:0000259" key="6">
    <source>
        <dbReference type="Pfam" id="PF02879"/>
    </source>
</evidence>
<dbReference type="Pfam" id="PF00483">
    <property type="entry name" value="NTP_transferase"/>
    <property type="match status" value="1"/>
</dbReference>
<evidence type="ECO:0000313" key="9">
    <source>
        <dbReference type="Proteomes" id="UP000220922"/>
    </source>
</evidence>
<dbReference type="InterPro" id="IPR016055">
    <property type="entry name" value="A-D-PHexomutase_a/b/a-I/II/III"/>
</dbReference>
<dbReference type="Gene3D" id="3.40.120.10">
    <property type="entry name" value="Alpha-D-Glucose-1,6-Bisphosphate, subunit A, domain 3"/>
    <property type="match status" value="3"/>
</dbReference>
<keyword evidence="9" id="KW-1185">Reference proteome</keyword>
<dbReference type="AlphaFoldDB" id="A0A2H3L3G5"/>